<dbReference type="InterPro" id="IPR005152">
    <property type="entry name" value="Lipase_secreted"/>
</dbReference>
<keyword evidence="3" id="KW-1185">Reference proteome</keyword>
<dbReference type="EMBL" id="JBHTBJ010000009">
    <property type="protein sequence ID" value="MFC7275328.1"/>
    <property type="molecule type" value="Genomic_DNA"/>
</dbReference>
<feature type="signal peptide" evidence="1">
    <location>
        <begin position="1"/>
        <end position="20"/>
    </location>
</feature>
<protein>
    <submittedName>
        <fullName evidence="2">Alpha/beta fold hydrolase</fullName>
    </submittedName>
</protein>
<gene>
    <name evidence="2" type="ORF">ACFQS1_15175</name>
</gene>
<dbReference type="RefSeq" id="WP_378968309.1">
    <property type="nucleotide sequence ID" value="NZ_JBHTBJ010000009.1"/>
</dbReference>
<dbReference type="PANTHER" id="PTHR34853">
    <property type="match status" value="1"/>
</dbReference>
<dbReference type="Gene3D" id="3.40.50.1820">
    <property type="entry name" value="alpha/beta hydrolase"/>
    <property type="match status" value="2"/>
</dbReference>
<dbReference type="GO" id="GO:0016787">
    <property type="term" value="F:hydrolase activity"/>
    <property type="evidence" value="ECO:0007669"/>
    <property type="project" value="UniProtKB-KW"/>
</dbReference>
<proteinExistence type="predicted"/>
<accession>A0ABW2HQB9</accession>
<dbReference type="PIRSF" id="PIRSF029171">
    <property type="entry name" value="Esterase_LipA"/>
    <property type="match status" value="1"/>
</dbReference>
<name>A0ABW2HQB9_9ACTN</name>
<keyword evidence="2" id="KW-0378">Hydrolase</keyword>
<evidence type="ECO:0000313" key="2">
    <source>
        <dbReference type="EMBL" id="MFC7275328.1"/>
    </source>
</evidence>
<evidence type="ECO:0000256" key="1">
    <source>
        <dbReference type="SAM" id="SignalP"/>
    </source>
</evidence>
<evidence type="ECO:0000313" key="3">
    <source>
        <dbReference type="Proteomes" id="UP001596548"/>
    </source>
</evidence>
<reference evidence="3" key="1">
    <citation type="journal article" date="2019" name="Int. J. Syst. Evol. Microbiol.">
        <title>The Global Catalogue of Microorganisms (GCM) 10K type strain sequencing project: providing services to taxonomists for standard genome sequencing and annotation.</title>
        <authorList>
            <consortium name="The Broad Institute Genomics Platform"/>
            <consortium name="The Broad Institute Genome Sequencing Center for Infectious Disease"/>
            <person name="Wu L."/>
            <person name="Ma J."/>
        </authorList>
    </citation>
    <scope>NUCLEOTIDE SEQUENCE [LARGE SCALE GENOMIC DNA]</scope>
    <source>
        <strain evidence="3">XZYJT-10</strain>
    </source>
</reference>
<feature type="chain" id="PRO_5047343737" evidence="1">
    <location>
        <begin position="21"/>
        <end position="367"/>
    </location>
</feature>
<comment type="caution">
    <text evidence="2">The sequence shown here is derived from an EMBL/GenBank/DDBJ whole genome shotgun (WGS) entry which is preliminary data.</text>
</comment>
<keyword evidence="1" id="KW-0732">Signal</keyword>
<organism evidence="2 3">
    <name type="scientific">Paractinoplanes rhizophilus</name>
    <dbReference type="NCBI Taxonomy" id="1416877"/>
    <lineage>
        <taxon>Bacteria</taxon>
        <taxon>Bacillati</taxon>
        <taxon>Actinomycetota</taxon>
        <taxon>Actinomycetes</taxon>
        <taxon>Micromonosporales</taxon>
        <taxon>Micromonosporaceae</taxon>
        <taxon>Paractinoplanes</taxon>
    </lineage>
</organism>
<dbReference type="Pfam" id="PF03583">
    <property type="entry name" value="LIP"/>
    <property type="match status" value="1"/>
</dbReference>
<dbReference type="InterPro" id="IPR029058">
    <property type="entry name" value="AB_hydrolase_fold"/>
</dbReference>
<dbReference type="Proteomes" id="UP001596548">
    <property type="component" value="Unassembled WGS sequence"/>
</dbReference>
<dbReference type="SUPFAM" id="SSF53474">
    <property type="entry name" value="alpha/beta-Hydrolases"/>
    <property type="match status" value="1"/>
</dbReference>
<dbReference type="PANTHER" id="PTHR34853:SF1">
    <property type="entry name" value="LIPASE 5"/>
    <property type="match status" value="1"/>
</dbReference>
<sequence length="367" mass="37400">MKTGPRLLLIALLATCGYLAAPAGSANAISLPGMVLTSAPAPLPPPLTGLATGKRINYVSTDVHGALITATALIMTPKTGKQNRIAAWAHGTTGLADKCAPSTSQSVFWPEARDAVAALLGSGFTVAAPDYPGLGTAQSHPYLVGASEARATIDAVKAARNLDSSLSTQYVVDGHSQGGAAAVFANQIAAGYDGNLVLKGTASIAPVSAIPLLAEVIPGTPIQGYLVMGLYGLNAVDPLFNPNSVLAPQAKTKQAVLTSGCLNEILASYQSLTASQLLVGGALPASVVAKLTSYDEPGQTTTTAPVLLVQGTADTTIPVELTRDMLFPLLDSYAPPVTYYEVPNGTHDSAVTSSAGYVATWLAALFS</sequence>